<dbReference type="EMBL" id="KV440972">
    <property type="protein sequence ID" value="OAD80217.1"/>
    <property type="molecule type" value="Genomic_DNA"/>
</dbReference>
<proteinExistence type="predicted"/>
<evidence type="ECO:0000313" key="2">
    <source>
        <dbReference type="Proteomes" id="UP000077315"/>
    </source>
</evidence>
<name>A0A167QT05_PHYB8</name>
<dbReference type="InParanoid" id="A0A167QT05"/>
<sequence length="62" mass="7252">MLSCLFQNWPHNLGEEPRNDRKTKWSRSKLATVWLSLNKEDAFESHALEWLGGHRSTEEVAN</sequence>
<reference evidence="2" key="1">
    <citation type="submission" date="2015-06" db="EMBL/GenBank/DDBJ databases">
        <title>Expansion of signal transduction pathways in fungi by whole-genome duplication.</title>
        <authorList>
            <consortium name="DOE Joint Genome Institute"/>
            <person name="Corrochano L.M."/>
            <person name="Kuo A."/>
            <person name="Marcet-Houben M."/>
            <person name="Polaino S."/>
            <person name="Salamov A."/>
            <person name="Villalobos J.M."/>
            <person name="Alvarez M.I."/>
            <person name="Avalos J."/>
            <person name="Benito E.P."/>
            <person name="Benoit I."/>
            <person name="Burger G."/>
            <person name="Camino L.P."/>
            <person name="Canovas D."/>
            <person name="Cerda-Olmedo E."/>
            <person name="Cheng J.-F."/>
            <person name="Dominguez A."/>
            <person name="Elias M."/>
            <person name="Eslava A.P."/>
            <person name="Glaser F."/>
            <person name="Grimwood J."/>
            <person name="Gutierrez G."/>
            <person name="Heitman J."/>
            <person name="Henrissat B."/>
            <person name="Iturriaga E.A."/>
            <person name="Lang B.F."/>
            <person name="Lavin J.L."/>
            <person name="Lee S."/>
            <person name="Li W."/>
            <person name="Lindquist E."/>
            <person name="Lopez-Garcia S."/>
            <person name="Luque E.M."/>
            <person name="Marcos A.T."/>
            <person name="Martin J."/>
            <person name="McCluskey K."/>
            <person name="Medina H.R."/>
            <person name="Miralles-Duran A."/>
            <person name="Miyazaki A."/>
            <person name="Munoz-Torres E."/>
            <person name="Oguiza J.A."/>
            <person name="Ohm R."/>
            <person name="Olmedo M."/>
            <person name="Orejas M."/>
            <person name="Ortiz-Castellanos L."/>
            <person name="Pisabarro A.G."/>
            <person name="Rodriguez-Romero J."/>
            <person name="Ruiz-Herrera J."/>
            <person name="Ruiz-Vazquez R."/>
            <person name="Sanz C."/>
            <person name="Schackwitz W."/>
            <person name="Schmutz J."/>
            <person name="Shahriari M."/>
            <person name="Shelest E."/>
            <person name="Silva-Franco F."/>
            <person name="Soanes D."/>
            <person name="Syed K."/>
            <person name="Tagua V.G."/>
            <person name="Talbot N.J."/>
            <person name="Thon M."/>
            <person name="De vries R.P."/>
            <person name="Wiebenga A."/>
            <person name="Yadav J.S."/>
            <person name="Braun E.L."/>
            <person name="Baker S."/>
            <person name="Garre V."/>
            <person name="Horwitz B."/>
            <person name="Torres-Martinez S."/>
            <person name="Idnurm A."/>
            <person name="Herrera-Estrella A."/>
            <person name="Gabaldon T."/>
            <person name="Grigoriev I.V."/>
        </authorList>
    </citation>
    <scope>NUCLEOTIDE SEQUENCE [LARGE SCALE GENOMIC DNA]</scope>
    <source>
        <strain evidence="2">NRRL 1555(-)</strain>
    </source>
</reference>
<protein>
    <submittedName>
        <fullName evidence="1">Uncharacterized protein</fullName>
    </submittedName>
</protein>
<dbReference type="VEuPathDB" id="FungiDB:PHYBLDRAFT_140218"/>
<dbReference type="Proteomes" id="UP000077315">
    <property type="component" value="Unassembled WGS sequence"/>
</dbReference>
<organism evidence="1 2">
    <name type="scientific">Phycomyces blakesleeanus (strain ATCC 8743b / DSM 1359 / FGSC 10004 / NBRC 33097 / NRRL 1555)</name>
    <dbReference type="NCBI Taxonomy" id="763407"/>
    <lineage>
        <taxon>Eukaryota</taxon>
        <taxon>Fungi</taxon>
        <taxon>Fungi incertae sedis</taxon>
        <taxon>Mucoromycota</taxon>
        <taxon>Mucoromycotina</taxon>
        <taxon>Mucoromycetes</taxon>
        <taxon>Mucorales</taxon>
        <taxon>Phycomycetaceae</taxon>
        <taxon>Phycomyces</taxon>
    </lineage>
</organism>
<dbReference type="GeneID" id="28991262"/>
<dbReference type="RefSeq" id="XP_018298257.1">
    <property type="nucleotide sequence ID" value="XM_018430356.1"/>
</dbReference>
<accession>A0A167QT05</accession>
<gene>
    <name evidence="1" type="ORF">PHYBLDRAFT_140218</name>
</gene>
<keyword evidence="2" id="KW-1185">Reference proteome</keyword>
<dbReference type="AlphaFoldDB" id="A0A167QT05"/>
<evidence type="ECO:0000313" key="1">
    <source>
        <dbReference type="EMBL" id="OAD80217.1"/>
    </source>
</evidence>